<dbReference type="InterPro" id="IPR016181">
    <property type="entry name" value="Acyl_CoA_acyltransferase"/>
</dbReference>
<dbReference type="Gene3D" id="3.40.630.30">
    <property type="match status" value="1"/>
</dbReference>
<evidence type="ECO:0000256" key="8">
    <source>
        <dbReference type="RuleBase" id="RU365045"/>
    </source>
</evidence>
<dbReference type="STRING" id="990712.SAMN05216257_11132"/>
<dbReference type="EMBL" id="FNFV01000011">
    <property type="protein sequence ID" value="SDL09505.1"/>
    <property type="molecule type" value="Genomic_DNA"/>
</dbReference>
<evidence type="ECO:0000259" key="10">
    <source>
        <dbReference type="PROSITE" id="PS51186"/>
    </source>
</evidence>
<accession>A0A1G9H9G5</accession>
<dbReference type="GO" id="GO:0033816">
    <property type="term" value="F:diaminobutyrate acetyltransferase activity"/>
    <property type="evidence" value="ECO:0007669"/>
    <property type="project" value="UniProtKB-EC"/>
</dbReference>
<sequence length="185" mass="20491">MQLAPVHRDDTSARPRAIQIRPPRREDGPAVWRLIRECESLDDNSLYCNLLQCTHFADTCAVAEAEGDILGWMSGYIPPHAPDTLFVWQIGVSPRARGRGFARRLVGDVLARGICAEVRHIQCTITADNAASWALFGSIADALEADMARHAHFRRDKEFGGTHDTEFLVTIGPFSRDDLGLRPAA</sequence>
<evidence type="ECO:0000256" key="1">
    <source>
        <dbReference type="ARBA" id="ARBA00004978"/>
    </source>
</evidence>
<evidence type="ECO:0000313" key="12">
    <source>
        <dbReference type="Proteomes" id="UP000199328"/>
    </source>
</evidence>
<evidence type="ECO:0000256" key="4">
    <source>
        <dbReference type="ARBA" id="ARBA00017935"/>
    </source>
</evidence>
<dbReference type="PROSITE" id="PS51186">
    <property type="entry name" value="GNAT"/>
    <property type="match status" value="1"/>
</dbReference>
<keyword evidence="5 8" id="KW-0808">Transferase</keyword>
<dbReference type="InterPro" id="IPR012772">
    <property type="entry name" value="Ectoine_EctA"/>
</dbReference>
<name>A0A1G9H9G5_9RHOB</name>
<evidence type="ECO:0000313" key="11">
    <source>
        <dbReference type="EMBL" id="SDL09505.1"/>
    </source>
</evidence>
<keyword evidence="6 8" id="KW-0012">Acyltransferase</keyword>
<comment type="catalytic activity">
    <reaction evidence="7 8">
        <text>L-2,4-diaminobutanoate + acetyl-CoA = (2S)-4-acetamido-2-aminobutanoate + CoA + H(+)</text>
        <dbReference type="Rhea" id="RHEA:16901"/>
        <dbReference type="ChEBI" id="CHEBI:15378"/>
        <dbReference type="ChEBI" id="CHEBI:57287"/>
        <dbReference type="ChEBI" id="CHEBI:57288"/>
        <dbReference type="ChEBI" id="CHEBI:58761"/>
        <dbReference type="ChEBI" id="CHEBI:58929"/>
        <dbReference type="EC" id="2.3.1.178"/>
    </reaction>
</comment>
<feature type="region of interest" description="Disordered" evidence="9">
    <location>
        <begin position="1"/>
        <end position="22"/>
    </location>
</feature>
<dbReference type="OrthoDB" id="9805924at2"/>
<evidence type="ECO:0000256" key="2">
    <source>
        <dbReference type="ARBA" id="ARBA00010712"/>
    </source>
</evidence>
<dbReference type="UniPathway" id="UPA00067">
    <property type="reaction ID" value="UER00122"/>
</dbReference>
<proteinExistence type="inferred from homology"/>
<organism evidence="11 12">
    <name type="scientific">Meinhardsimonia xiamenensis</name>
    <dbReference type="NCBI Taxonomy" id="990712"/>
    <lineage>
        <taxon>Bacteria</taxon>
        <taxon>Pseudomonadati</taxon>
        <taxon>Pseudomonadota</taxon>
        <taxon>Alphaproteobacteria</taxon>
        <taxon>Rhodobacterales</taxon>
        <taxon>Paracoccaceae</taxon>
        <taxon>Meinhardsimonia</taxon>
    </lineage>
</organism>
<comment type="pathway">
    <text evidence="1 8">Amine and polyamine biosynthesis; ectoine biosynthesis; L-ectoine from L-aspartate 4-semialdehyde: step 2/3.</text>
</comment>
<dbReference type="InterPro" id="IPR000182">
    <property type="entry name" value="GNAT_dom"/>
</dbReference>
<dbReference type="NCBIfam" id="TIGR02406">
    <property type="entry name" value="ectoine_EctA"/>
    <property type="match status" value="1"/>
</dbReference>
<dbReference type="PANTHER" id="PTHR43072">
    <property type="entry name" value="N-ACETYLTRANSFERASE"/>
    <property type="match status" value="1"/>
</dbReference>
<comment type="function">
    <text evidence="8">Catalyzes the acetylation of L-2,4-diaminobutyrate (DABA) to gamma-N-acetyl-alpha,gamma-diaminobutyric acid (ADABA) with acetyl coenzyme A.</text>
</comment>
<dbReference type="SUPFAM" id="SSF55729">
    <property type="entry name" value="Acyl-CoA N-acyltransferases (Nat)"/>
    <property type="match status" value="1"/>
</dbReference>
<evidence type="ECO:0000256" key="7">
    <source>
        <dbReference type="ARBA" id="ARBA00048924"/>
    </source>
</evidence>
<dbReference type="Pfam" id="PF00583">
    <property type="entry name" value="Acetyltransf_1"/>
    <property type="match status" value="1"/>
</dbReference>
<evidence type="ECO:0000256" key="6">
    <source>
        <dbReference type="ARBA" id="ARBA00023315"/>
    </source>
</evidence>
<evidence type="ECO:0000256" key="3">
    <source>
        <dbReference type="ARBA" id="ARBA00012355"/>
    </source>
</evidence>
<evidence type="ECO:0000256" key="9">
    <source>
        <dbReference type="SAM" id="MobiDB-lite"/>
    </source>
</evidence>
<dbReference type="AlphaFoldDB" id="A0A1G9H9G5"/>
<dbReference type="PANTHER" id="PTHR43072:SF23">
    <property type="entry name" value="UPF0039 PROTEIN C11D3.02C"/>
    <property type="match status" value="1"/>
</dbReference>
<reference evidence="12" key="1">
    <citation type="submission" date="2016-10" db="EMBL/GenBank/DDBJ databases">
        <authorList>
            <person name="Varghese N."/>
            <person name="Submissions S."/>
        </authorList>
    </citation>
    <scope>NUCLEOTIDE SEQUENCE [LARGE SCALE GENOMIC DNA]</scope>
    <source>
        <strain evidence="12">CGMCC 1.10789</strain>
    </source>
</reference>
<dbReference type="GO" id="GO:0019491">
    <property type="term" value="P:ectoine biosynthetic process"/>
    <property type="evidence" value="ECO:0007669"/>
    <property type="project" value="UniProtKB-UniPathway"/>
</dbReference>
<dbReference type="EC" id="2.3.1.178" evidence="3 8"/>
<feature type="compositionally biased region" description="Basic and acidic residues" evidence="9">
    <location>
        <begin position="1"/>
        <end position="13"/>
    </location>
</feature>
<protein>
    <recommendedName>
        <fullName evidence="4 8">L-2,4-diaminobutyric acid acetyltransferase</fullName>
        <shortName evidence="8">DABA acetyltransferase</shortName>
        <ecNumber evidence="3 8">2.3.1.178</ecNumber>
    </recommendedName>
</protein>
<dbReference type="RefSeq" id="WP_092501322.1">
    <property type="nucleotide sequence ID" value="NZ_FNFV01000011.1"/>
</dbReference>
<comment type="similarity">
    <text evidence="2 8">Belongs to the acetyltransferase family. EctA subfamily.</text>
</comment>
<gene>
    <name evidence="8" type="primary">ectA</name>
    <name evidence="11" type="ORF">SAMN05216257_11132</name>
</gene>
<feature type="domain" description="N-acetyltransferase" evidence="10">
    <location>
        <begin position="18"/>
        <end position="185"/>
    </location>
</feature>
<dbReference type="Proteomes" id="UP000199328">
    <property type="component" value="Unassembled WGS sequence"/>
</dbReference>
<evidence type="ECO:0000256" key="5">
    <source>
        <dbReference type="ARBA" id="ARBA00022679"/>
    </source>
</evidence>
<keyword evidence="12" id="KW-1185">Reference proteome</keyword>